<reference evidence="2 3" key="1">
    <citation type="submission" date="2019-05" db="EMBL/GenBank/DDBJ databases">
        <title>Emergence of the Ug99 lineage of the wheat stem rust pathogen through somatic hybridization.</title>
        <authorList>
            <person name="Li F."/>
            <person name="Upadhyaya N.M."/>
            <person name="Sperschneider J."/>
            <person name="Matny O."/>
            <person name="Nguyen-Phuc H."/>
            <person name="Mago R."/>
            <person name="Raley C."/>
            <person name="Miller M.E."/>
            <person name="Silverstein K.A.T."/>
            <person name="Henningsen E."/>
            <person name="Hirsch C.D."/>
            <person name="Visser B."/>
            <person name="Pretorius Z.A."/>
            <person name="Steffenson B.J."/>
            <person name="Schwessinger B."/>
            <person name="Dodds P.N."/>
            <person name="Figueroa M."/>
        </authorList>
    </citation>
    <scope>NUCLEOTIDE SEQUENCE [LARGE SCALE GENOMIC DNA]</scope>
    <source>
        <strain evidence="2">21-0</strain>
    </source>
</reference>
<dbReference type="EMBL" id="VSWC01000132">
    <property type="protein sequence ID" value="KAA1079456.1"/>
    <property type="molecule type" value="Genomic_DNA"/>
</dbReference>
<accession>A0A5B0MTN8</accession>
<organism evidence="2 3">
    <name type="scientific">Puccinia graminis f. sp. tritici</name>
    <dbReference type="NCBI Taxonomy" id="56615"/>
    <lineage>
        <taxon>Eukaryota</taxon>
        <taxon>Fungi</taxon>
        <taxon>Dikarya</taxon>
        <taxon>Basidiomycota</taxon>
        <taxon>Pucciniomycotina</taxon>
        <taxon>Pucciniomycetes</taxon>
        <taxon>Pucciniales</taxon>
        <taxon>Pucciniaceae</taxon>
        <taxon>Puccinia</taxon>
    </lineage>
</organism>
<comment type="caution">
    <text evidence="2">The sequence shown here is derived from an EMBL/GenBank/DDBJ whole genome shotgun (WGS) entry which is preliminary data.</text>
</comment>
<evidence type="ECO:0000256" key="1">
    <source>
        <dbReference type="SAM" id="MobiDB-lite"/>
    </source>
</evidence>
<feature type="compositionally biased region" description="Polar residues" evidence="1">
    <location>
        <begin position="17"/>
        <end position="27"/>
    </location>
</feature>
<feature type="compositionally biased region" description="Low complexity" evidence="1">
    <location>
        <begin position="105"/>
        <end position="120"/>
    </location>
</feature>
<feature type="region of interest" description="Disordered" evidence="1">
    <location>
        <begin position="1"/>
        <end position="43"/>
    </location>
</feature>
<dbReference type="OrthoDB" id="10410494at2759"/>
<sequence>MSSAVTPSDSACHPSDACQSRYSSGRSQAGLPPPLPPLVRSEPRFRPSVLPAPCIPSAVYAEPPFQCPSVVPRRPTPERVLSPVPANTTIDIEPIVISSGPPSPMSRSPVTRSPPVSPMRVDPEPEDLHPTLPPSVGAAPNHTTPQPNASPAAPTRANPFPASRYPTDPNDPALRELFPNKDDGVFDAIPADAVEAALVDIQGRFETILSASVLPPSLRRSTYAAFLSKIRELRRHRLQVMAVFNPSLAAYPDGNGDGPAPNSGSS</sequence>
<evidence type="ECO:0000313" key="3">
    <source>
        <dbReference type="Proteomes" id="UP000324748"/>
    </source>
</evidence>
<dbReference type="Proteomes" id="UP000324748">
    <property type="component" value="Unassembled WGS sequence"/>
</dbReference>
<feature type="region of interest" description="Disordered" evidence="1">
    <location>
        <begin position="94"/>
        <end position="166"/>
    </location>
</feature>
<keyword evidence="3" id="KW-1185">Reference proteome</keyword>
<dbReference type="AlphaFoldDB" id="A0A5B0MTN8"/>
<protein>
    <submittedName>
        <fullName evidence="2">Uncharacterized protein</fullName>
    </submittedName>
</protein>
<proteinExistence type="predicted"/>
<evidence type="ECO:0000313" key="2">
    <source>
        <dbReference type="EMBL" id="KAA1079456.1"/>
    </source>
</evidence>
<gene>
    <name evidence="2" type="ORF">PGT21_012126</name>
</gene>
<name>A0A5B0MTN8_PUCGR</name>